<proteinExistence type="predicted"/>
<protein>
    <submittedName>
        <fullName evidence="3">TEN1 protein</fullName>
    </submittedName>
</protein>
<dbReference type="InterPro" id="IPR009471">
    <property type="entry name" value="Ten_N"/>
</dbReference>
<dbReference type="GO" id="GO:0007165">
    <property type="term" value="P:signal transduction"/>
    <property type="evidence" value="ECO:0007669"/>
    <property type="project" value="InterPro"/>
</dbReference>
<dbReference type="OrthoDB" id="442731at2759"/>
<sequence length="162" mass="18383">MEQMDCKPYQPLSKVKHEVDLTYTSSSDESEDGGKQRQSYDSRETLNEYSQELRLNYNSHSRKRKAIDQSTQELEFREAPQMLRAGYAAEHGYPLEVGSDGDTETEGAASPEHALRMWMRGLKSQHSSCLSSRANSALSLTDTDHERKSDGENGNEEMPLIY</sequence>
<dbReference type="EMBL" id="VYZR01077502">
    <property type="protein sequence ID" value="NXS00760.1"/>
    <property type="molecule type" value="Genomic_DNA"/>
</dbReference>
<dbReference type="Proteomes" id="UP000570288">
    <property type="component" value="Unassembled WGS sequence"/>
</dbReference>
<feature type="compositionally biased region" description="Basic and acidic residues" evidence="1">
    <location>
        <begin position="142"/>
        <end position="151"/>
    </location>
</feature>
<feature type="region of interest" description="Disordered" evidence="1">
    <location>
        <begin position="129"/>
        <end position="162"/>
    </location>
</feature>
<dbReference type="GO" id="GO:0016020">
    <property type="term" value="C:membrane"/>
    <property type="evidence" value="ECO:0007669"/>
    <property type="project" value="InterPro"/>
</dbReference>
<reference evidence="3 4" key="1">
    <citation type="submission" date="2019-09" db="EMBL/GenBank/DDBJ databases">
        <title>Bird 10,000 Genomes (B10K) Project - Family phase.</title>
        <authorList>
            <person name="Zhang G."/>
        </authorList>
    </citation>
    <scope>NUCLEOTIDE SEQUENCE [LARGE SCALE GENOMIC DNA]</scope>
    <source>
        <strain evidence="3">B10K-DU-002-81</strain>
    </source>
</reference>
<organism evidence="3 4">
    <name type="scientific">Oxylabes madagascariensis</name>
    <name type="common">white-throated Oxylabes</name>
    <dbReference type="NCBI Taxonomy" id="98144"/>
    <lineage>
        <taxon>Eukaryota</taxon>
        <taxon>Metazoa</taxon>
        <taxon>Chordata</taxon>
        <taxon>Craniata</taxon>
        <taxon>Vertebrata</taxon>
        <taxon>Euteleostomi</taxon>
        <taxon>Archelosauria</taxon>
        <taxon>Archosauria</taxon>
        <taxon>Dinosauria</taxon>
        <taxon>Saurischia</taxon>
        <taxon>Theropoda</taxon>
        <taxon>Coelurosauria</taxon>
        <taxon>Aves</taxon>
        <taxon>Neognathae</taxon>
        <taxon>Neoaves</taxon>
        <taxon>Telluraves</taxon>
        <taxon>Australaves</taxon>
        <taxon>Passeriformes</taxon>
        <taxon>Sylvioidea</taxon>
        <taxon>Timaliidae</taxon>
        <taxon>Oxylabes</taxon>
    </lineage>
</organism>
<dbReference type="Pfam" id="PF06484">
    <property type="entry name" value="Ten_N"/>
    <property type="match status" value="1"/>
</dbReference>
<evidence type="ECO:0000259" key="2">
    <source>
        <dbReference type="PROSITE" id="PS51361"/>
    </source>
</evidence>
<dbReference type="PROSITE" id="PS51361">
    <property type="entry name" value="TENEURIN_N"/>
    <property type="match status" value="1"/>
</dbReference>
<dbReference type="AlphaFoldDB" id="A0A7L2QUV3"/>
<comment type="caution">
    <text evidence="3">The sequence shown here is derived from an EMBL/GenBank/DDBJ whole genome shotgun (WGS) entry which is preliminary data.</text>
</comment>
<evidence type="ECO:0000313" key="3">
    <source>
        <dbReference type="EMBL" id="NXS00760.1"/>
    </source>
</evidence>
<feature type="compositionally biased region" description="Basic and acidic residues" evidence="1">
    <location>
        <begin position="32"/>
        <end position="45"/>
    </location>
</feature>
<evidence type="ECO:0000313" key="4">
    <source>
        <dbReference type="Proteomes" id="UP000570288"/>
    </source>
</evidence>
<feature type="non-terminal residue" evidence="3">
    <location>
        <position position="162"/>
    </location>
</feature>
<feature type="non-terminal residue" evidence="3">
    <location>
        <position position="1"/>
    </location>
</feature>
<gene>
    <name evidence="3" type="primary">Tenm1</name>
    <name evidence="3" type="ORF">OXYMAD_R09564</name>
</gene>
<evidence type="ECO:0000256" key="1">
    <source>
        <dbReference type="SAM" id="MobiDB-lite"/>
    </source>
</evidence>
<accession>A0A7L2QUV3</accession>
<feature type="region of interest" description="Disordered" evidence="1">
    <location>
        <begin position="1"/>
        <end position="45"/>
    </location>
</feature>
<feature type="compositionally biased region" description="Polar residues" evidence="1">
    <location>
        <begin position="129"/>
        <end position="141"/>
    </location>
</feature>
<feature type="domain" description="Teneurin N-terminal" evidence="2">
    <location>
        <begin position="1"/>
        <end position="162"/>
    </location>
</feature>
<keyword evidence="4" id="KW-1185">Reference proteome</keyword>
<name>A0A7L2QUV3_9PASS</name>